<evidence type="ECO:0000313" key="2">
    <source>
        <dbReference type="EMBL" id="QNO53638.1"/>
    </source>
</evidence>
<organism evidence="2">
    <name type="scientific">Candidatus Methanophagaceae archaeon ANME-1 ERB6</name>
    <dbReference type="NCBI Taxonomy" id="2759912"/>
    <lineage>
        <taxon>Archaea</taxon>
        <taxon>Methanobacteriati</taxon>
        <taxon>Methanobacteriota</taxon>
        <taxon>Stenosarchaea group</taxon>
        <taxon>Methanomicrobia</taxon>
        <taxon>Candidatus Methanophagales</taxon>
        <taxon>Candidatus Methanophagaceae</taxon>
    </lineage>
</organism>
<dbReference type="AlphaFoldDB" id="A0A7G9Z054"/>
<protein>
    <submittedName>
        <fullName evidence="2">Uncharacterized protein</fullName>
    </submittedName>
</protein>
<gene>
    <name evidence="2" type="ORF">DJFKIEJF_00002</name>
    <name evidence="1" type="ORF">PANBHIFL_00041</name>
</gene>
<name>A0A7G9Z054_9EURY</name>
<evidence type="ECO:0000313" key="1">
    <source>
        <dbReference type="EMBL" id="QNO52926.1"/>
    </source>
</evidence>
<sequence>MIVSRCAICGGKVEERKISEEVKVRNDFVVI</sequence>
<accession>A0A7G9Z054</accession>
<reference evidence="2" key="1">
    <citation type="submission" date="2020-06" db="EMBL/GenBank/DDBJ databases">
        <title>Unique genomic features of the anaerobic methanotrophic archaea.</title>
        <authorList>
            <person name="Chadwick G.L."/>
            <person name="Skennerton C.T."/>
            <person name="Laso-Perez R."/>
            <person name="Leu A.O."/>
            <person name="Speth D.R."/>
            <person name="Yu H."/>
            <person name="Morgan-Lang C."/>
            <person name="Hatzenpichler R."/>
            <person name="Goudeau D."/>
            <person name="Malmstrom R."/>
            <person name="Brazelton W.J."/>
            <person name="Woyke T."/>
            <person name="Hallam S.J."/>
            <person name="Tyson G.W."/>
            <person name="Wegener G."/>
            <person name="Boetius A."/>
            <person name="Orphan V."/>
        </authorList>
    </citation>
    <scope>NUCLEOTIDE SEQUENCE</scope>
</reference>
<dbReference type="EMBL" id="MT631525">
    <property type="protein sequence ID" value="QNO52926.1"/>
    <property type="molecule type" value="Genomic_DNA"/>
</dbReference>
<dbReference type="EMBL" id="MT631548">
    <property type="protein sequence ID" value="QNO53638.1"/>
    <property type="molecule type" value="Genomic_DNA"/>
</dbReference>
<proteinExistence type="predicted"/>